<dbReference type="OrthoDB" id="9150437at2"/>
<feature type="transmembrane region" description="Helical" evidence="1">
    <location>
        <begin position="208"/>
        <end position="226"/>
    </location>
</feature>
<evidence type="ECO:0000313" key="4">
    <source>
        <dbReference type="Proteomes" id="UP000245468"/>
    </source>
</evidence>
<feature type="transmembrane region" description="Helical" evidence="1">
    <location>
        <begin position="65"/>
        <end position="84"/>
    </location>
</feature>
<accession>A0A2S2DT37</accession>
<feature type="transmembrane region" description="Helical" evidence="1">
    <location>
        <begin position="146"/>
        <end position="164"/>
    </location>
</feature>
<proteinExistence type="predicted"/>
<feature type="transmembrane region" description="Helical" evidence="1">
    <location>
        <begin position="122"/>
        <end position="140"/>
    </location>
</feature>
<dbReference type="RefSeq" id="WP_109321777.1">
    <property type="nucleotide sequence ID" value="NZ_CP029346.1"/>
</dbReference>
<dbReference type="PANTHER" id="PTHR22911">
    <property type="entry name" value="ACYL-MALONYL CONDENSING ENZYME-RELATED"/>
    <property type="match status" value="1"/>
</dbReference>
<keyword evidence="1" id="KW-0812">Transmembrane</keyword>
<dbReference type="GO" id="GO:0016020">
    <property type="term" value="C:membrane"/>
    <property type="evidence" value="ECO:0007669"/>
    <property type="project" value="InterPro"/>
</dbReference>
<feature type="transmembrane region" description="Helical" evidence="1">
    <location>
        <begin position="7"/>
        <end position="26"/>
    </location>
</feature>
<dbReference type="EMBL" id="CP029346">
    <property type="protein sequence ID" value="AWL07997.1"/>
    <property type="molecule type" value="Genomic_DNA"/>
</dbReference>
<feature type="transmembrane region" description="Helical" evidence="1">
    <location>
        <begin position="176"/>
        <end position="196"/>
    </location>
</feature>
<reference evidence="4" key="1">
    <citation type="submission" date="2018-05" db="EMBL/GenBank/DDBJ databases">
        <title>Pseudarcicella sp. HME7025 Genome sequencing and assembly.</title>
        <authorList>
            <person name="Kim H."/>
            <person name="Kang H."/>
            <person name="Joh K."/>
        </authorList>
    </citation>
    <scope>NUCLEOTIDE SEQUENCE [LARGE SCALE GENOMIC DNA]</scope>
    <source>
        <strain evidence="4">HME7025</strain>
    </source>
</reference>
<feature type="domain" description="EamA" evidence="2">
    <location>
        <begin position="16"/>
        <end position="138"/>
    </location>
</feature>
<feature type="transmembrane region" description="Helical" evidence="1">
    <location>
        <begin position="270"/>
        <end position="288"/>
    </location>
</feature>
<dbReference type="KEGG" id="psez:HME7025_00114"/>
<gene>
    <name evidence="3" type="ORF">HME7025_00114</name>
</gene>
<name>A0A2S2DT37_9BACT</name>
<dbReference type="InterPro" id="IPR000620">
    <property type="entry name" value="EamA_dom"/>
</dbReference>
<keyword evidence="1" id="KW-1133">Transmembrane helix</keyword>
<evidence type="ECO:0000256" key="1">
    <source>
        <dbReference type="SAM" id="Phobius"/>
    </source>
</evidence>
<feature type="domain" description="EamA" evidence="2">
    <location>
        <begin position="146"/>
        <end position="276"/>
    </location>
</feature>
<dbReference type="PANTHER" id="PTHR22911:SF79">
    <property type="entry name" value="MOBA-LIKE NTP TRANSFERASE DOMAIN-CONTAINING PROTEIN"/>
    <property type="match status" value="1"/>
</dbReference>
<dbReference type="InterPro" id="IPR037185">
    <property type="entry name" value="EmrE-like"/>
</dbReference>
<dbReference type="Pfam" id="PF00892">
    <property type="entry name" value="EamA"/>
    <property type="match status" value="2"/>
</dbReference>
<dbReference type="AlphaFoldDB" id="A0A2S2DT37"/>
<evidence type="ECO:0000313" key="3">
    <source>
        <dbReference type="EMBL" id="AWL07997.1"/>
    </source>
</evidence>
<evidence type="ECO:0000259" key="2">
    <source>
        <dbReference type="Pfam" id="PF00892"/>
    </source>
</evidence>
<feature type="transmembrane region" description="Helical" evidence="1">
    <location>
        <begin position="32"/>
        <end position="53"/>
    </location>
</feature>
<sequence length="294" mass="33373">MRQAPRFIDYLKIHFIVILYAFTAILGNATQANALSIVFFRCVISSIFLLAILRFQQVSFRVPKNILYQWILNGLFIALHWLLFFGAAKVSTVAMCLAGLSTQTFWTSLLEPWTKKEKIKRVEVFLGVLVIIALIIIFSVEQAQALGLLMGIASGFFGALFSVINGKYTHQYDPRLITVYEMITAGIITGLVWIYGFSSNMEHFMPLGLDWLWISILAIVCTVYAYTETIRLYRVFSVFSINLVITLEPVYGILLAVFIFGSKEIMHSGFYWGTSLLVMTVMIHPFLIKSGKKE</sequence>
<protein>
    <recommendedName>
        <fullName evidence="2">EamA domain-containing protein</fullName>
    </recommendedName>
</protein>
<keyword evidence="1" id="KW-0472">Membrane</keyword>
<organism evidence="3 4">
    <name type="scientific">Aquirufa nivalisilvae</name>
    <dbReference type="NCBI Taxonomy" id="2516557"/>
    <lineage>
        <taxon>Bacteria</taxon>
        <taxon>Pseudomonadati</taxon>
        <taxon>Bacteroidota</taxon>
        <taxon>Cytophagia</taxon>
        <taxon>Cytophagales</taxon>
        <taxon>Flectobacillaceae</taxon>
        <taxon>Aquirufa</taxon>
    </lineage>
</organism>
<feature type="transmembrane region" description="Helical" evidence="1">
    <location>
        <begin position="238"/>
        <end position="258"/>
    </location>
</feature>
<dbReference type="Proteomes" id="UP000245468">
    <property type="component" value="Chromosome"/>
</dbReference>
<dbReference type="SUPFAM" id="SSF103481">
    <property type="entry name" value="Multidrug resistance efflux transporter EmrE"/>
    <property type="match status" value="1"/>
</dbReference>
<keyword evidence="4" id="KW-1185">Reference proteome</keyword>